<proteinExistence type="predicted"/>
<dbReference type="Proteomes" id="UP001433088">
    <property type="component" value="Unassembled WGS sequence"/>
</dbReference>
<reference evidence="1 2" key="1">
    <citation type="submission" date="2024-03" db="EMBL/GenBank/DDBJ databases">
        <title>Human intestinal bacterial collection.</title>
        <authorList>
            <person name="Pauvert C."/>
            <person name="Hitch T.C.A."/>
            <person name="Clavel T."/>
        </authorList>
    </citation>
    <scope>NUCLEOTIDE SEQUENCE [LARGE SCALE GENOMIC DNA]</scope>
    <source>
        <strain evidence="1 2">CLA-AA-H81</strain>
    </source>
</reference>
<dbReference type="RefSeq" id="WP_020309916.1">
    <property type="nucleotide sequence ID" value="NZ_JBBMEU010000093.1"/>
</dbReference>
<protein>
    <submittedName>
        <fullName evidence="1">Uncharacterized protein</fullName>
    </submittedName>
</protein>
<name>A0ABV1D086_9FIRM</name>
<accession>A0ABV1D086</accession>
<gene>
    <name evidence="1" type="ORF">WMO23_10570</name>
</gene>
<keyword evidence="2" id="KW-1185">Reference proteome</keyword>
<comment type="caution">
    <text evidence="1">The sequence shown here is derived from an EMBL/GenBank/DDBJ whole genome shotgun (WGS) entry which is preliminary data.</text>
</comment>
<dbReference type="EMBL" id="JBBMEU010000093">
    <property type="protein sequence ID" value="MEQ2423166.1"/>
    <property type="molecule type" value="Genomic_DNA"/>
</dbReference>
<sequence length="108" mass="12279">MMKRIVSMLLLTGTLLIGNTVFAFYADESSAVNLGMVQSYSRSAINVIDDDGTAYTFVYDNRPHSDLGFWKLESEDQWHQWEFGLQQQSHMEQLASCGFYALKTLGKL</sequence>
<organism evidence="1 2">
    <name type="scientific">Megasphaera intestinihominis</name>
    <dbReference type="NCBI Taxonomy" id="3133159"/>
    <lineage>
        <taxon>Bacteria</taxon>
        <taxon>Bacillati</taxon>
        <taxon>Bacillota</taxon>
        <taxon>Negativicutes</taxon>
        <taxon>Veillonellales</taxon>
        <taxon>Veillonellaceae</taxon>
        <taxon>Megasphaera</taxon>
    </lineage>
</organism>
<evidence type="ECO:0000313" key="1">
    <source>
        <dbReference type="EMBL" id="MEQ2423166.1"/>
    </source>
</evidence>
<evidence type="ECO:0000313" key="2">
    <source>
        <dbReference type="Proteomes" id="UP001433088"/>
    </source>
</evidence>